<protein>
    <submittedName>
        <fullName evidence="3">Uncharacterized protein fit</fullName>
    </submittedName>
</protein>
<proteinExistence type="predicted"/>
<name>A0A6I8UN20_DROPS</name>
<dbReference type="OMA" id="WPCDVAD"/>
<dbReference type="Proteomes" id="UP000001819">
    <property type="component" value="Chromosome 2"/>
</dbReference>
<dbReference type="Bgee" id="FBgn0074709">
    <property type="expression patterns" value="Expressed in insect adult head and 2 other cell types or tissues"/>
</dbReference>
<dbReference type="RefSeq" id="XP_001358161.2">
    <property type="nucleotide sequence ID" value="XM_001358124.4"/>
</dbReference>
<organism evidence="2 3">
    <name type="scientific">Drosophila pseudoobscura pseudoobscura</name>
    <name type="common">Fruit fly</name>
    <dbReference type="NCBI Taxonomy" id="46245"/>
    <lineage>
        <taxon>Eukaryota</taxon>
        <taxon>Metazoa</taxon>
        <taxon>Ecdysozoa</taxon>
        <taxon>Arthropoda</taxon>
        <taxon>Hexapoda</taxon>
        <taxon>Insecta</taxon>
        <taxon>Pterygota</taxon>
        <taxon>Neoptera</taxon>
        <taxon>Endopterygota</taxon>
        <taxon>Diptera</taxon>
        <taxon>Brachycera</taxon>
        <taxon>Muscomorpha</taxon>
        <taxon>Ephydroidea</taxon>
        <taxon>Drosophilidae</taxon>
        <taxon>Drosophila</taxon>
        <taxon>Sophophora</taxon>
    </lineage>
</organism>
<reference evidence="3" key="2">
    <citation type="submission" date="2025-08" db="UniProtKB">
        <authorList>
            <consortium name="RefSeq"/>
        </authorList>
    </citation>
    <scope>IDENTIFICATION</scope>
    <source>
        <strain evidence="3">MV-25-SWS-2005</strain>
        <tissue evidence="3">Whole body</tissue>
    </source>
</reference>
<accession>A0A6I8UN20</accession>
<feature type="chain" id="PRO_5026093201" evidence="1">
    <location>
        <begin position="19"/>
        <end position="122"/>
    </location>
</feature>
<feature type="signal peptide" evidence="1">
    <location>
        <begin position="1"/>
        <end position="18"/>
    </location>
</feature>
<evidence type="ECO:0000313" key="2">
    <source>
        <dbReference type="Proteomes" id="UP000001819"/>
    </source>
</evidence>
<gene>
    <name evidence="3" type="primary">fit</name>
</gene>
<dbReference type="GeneID" id="4800980"/>
<dbReference type="KEGG" id="dpo:4800980"/>
<dbReference type="InParanoid" id="A0A6I8UN20"/>
<evidence type="ECO:0000313" key="3">
    <source>
        <dbReference type="RefSeq" id="XP_001358161.2"/>
    </source>
</evidence>
<evidence type="ECO:0000256" key="1">
    <source>
        <dbReference type="SAM" id="SignalP"/>
    </source>
</evidence>
<keyword evidence="1" id="KW-0732">Signal</keyword>
<keyword evidence="2" id="KW-1185">Reference proteome</keyword>
<dbReference type="AlphaFoldDB" id="A0A6I8UN20"/>
<sequence length="122" mass="14314">MRFLIFLVLGTVLALAQARTLRGSNESRDESQELSPSWSHRHSSVWPCDVADHPQAYVLMHKVEKRLERIDGEPIKKRIVEYVTDQLRQCKSHNHMDEHCVKRSIGYAMSFINHQKEQAERF</sequence>
<reference evidence="2" key="1">
    <citation type="submission" date="2024-06" db="UniProtKB">
        <authorList>
            <consortium name="RefSeq"/>
        </authorList>
    </citation>
    <scope>NUCLEOTIDE SEQUENCE [LARGE SCALE GENOMIC DNA]</scope>
    <source>
        <strain evidence="2">MV2-25</strain>
    </source>
</reference>